<evidence type="ECO:0000313" key="1">
    <source>
        <dbReference type="EMBL" id="MEZ2740537.1"/>
    </source>
</evidence>
<proteinExistence type="predicted"/>
<evidence type="ECO:0008006" key="3">
    <source>
        <dbReference type="Google" id="ProtNLM"/>
    </source>
</evidence>
<dbReference type="EMBL" id="JBGJLR010000017">
    <property type="protein sequence ID" value="MEZ2740537.1"/>
    <property type="molecule type" value="Genomic_DNA"/>
</dbReference>
<evidence type="ECO:0000313" key="2">
    <source>
        <dbReference type="Proteomes" id="UP001567350"/>
    </source>
</evidence>
<protein>
    <recommendedName>
        <fullName evidence="3">Lipoprotein</fullName>
    </recommendedName>
</protein>
<gene>
    <name evidence="1" type="ORF">ACBP88_13955</name>
</gene>
<accession>A0ABV4IFC1</accession>
<organism evidence="1 2">
    <name type="scientific">Comamonas jiangduensis</name>
    <dbReference type="NCBI Taxonomy" id="1194168"/>
    <lineage>
        <taxon>Bacteria</taxon>
        <taxon>Pseudomonadati</taxon>
        <taxon>Pseudomonadota</taxon>
        <taxon>Betaproteobacteria</taxon>
        <taxon>Burkholderiales</taxon>
        <taxon>Comamonadaceae</taxon>
        <taxon>Comamonas</taxon>
    </lineage>
</organism>
<dbReference type="Proteomes" id="UP001567350">
    <property type="component" value="Unassembled WGS sequence"/>
</dbReference>
<dbReference type="PROSITE" id="PS51257">
    <property type="entry name" value="PROKAR_LIPOPROTEIN"/>
    <property type="match status" value="1"/>
</dbReference>
<comment type="caution">
    <text evidence="1">The sequence shown here is derived from an EMBL/GenBank/DDBJ whole genome shotgun (WGS) entry which is preliminary data.</text>
</comment>
<reference evidence="1 2" key="1">
    <citation type="submission" date="2024-08" db="EMBL/GenBank/DDBJ databases">
        <authorList>
            <person name="Feng Z."/>
            <person name="Ronholm J."/>
        </authorList>
    </citation>
    <scope>NUCLEOTIDE SEQUENCE [LARGE SCALE GENOMIC DNA]</scope>
    <source>
        <strain evidence="1 2">4-AB0-8</strain>
    </source>
</reference>
<keyword evidence="2" id="KW-1185">Reference proteome</keyword>
<name>A0ABV4IFC1_9BURK</name>
<sequence>MTVPRIFRIAAVVTGLLGAVACSSRPPAPDWALEAQSASERAVKAYLQGDTRVAEAEWRKAFAQVSATGQPSQMARLALLQCAAQVAALEFTDCPHYQRYAAGAQPAEQAYARYLQVQHTAQDVVLLPKAQQAMARQVLAGQAGQSAPAAEAALSQLTAAGVAVRAGHLELAGVQQAVQLASAQGWRRSVMAWLLLEQRLHQAAGNAAGVQAVELRLQVLQNAEVVSKKK</sequence>
<dbReference type="RefSeq" id="WP_370893404.1">
    <property type="nucleotide sequence ID" value="NZ_JBGJLR010000017.1"/>
</dbReference>